<dbReference type="InterPro" id="IPR036388">
    <property type="entry name" value="WH-like_DNA-bd_sf"/>
</dbReference>
<dbReference type="PROSITE" id="PS51077">
    <property type="entry name" value="HTH_ICLR"/>
    <property type="match status" value="1"/>
</dbReference>
<evidence type="ECO:0000259" key="5">
    <source>
        <dbReference type="PROSITE" id="PS51078"/>
    </source>
</evidence>
<organism evidence="6 7">
    <name type="scientific">Dactylosporangium maewongense</name>
    <dbReference type="NCBI Taxonomy" id="634393"/>
    <lineage>
        <taxon>Bacteria</taxon>
        <taxon>Bacillati</taxon>
        <taxon>Actinomycetota</taxon>
        <taxon>Actinomycetes</taxon>
        <taxon>Micromonosporales</taxon>
        <taxon>Micromonosporaceae</taxon>
        <taxon>Dactylosporangium</taxon>
    </lineage>
</organism>
<dbReference type="InterPro" id="IPR050707">
    <property type="entry name" value="HTH_MetabolicPath_Reg"/>
</dbReference>
<dbReference type="InterPro" id="IPR014757">
    <property type="entry name" value="Tscrpt_reg_IclR_C"/>
</dbReference>
<dbReference type="RefSeq" id="WP_344505320.1">
    <property type="nucleotide sequence ID" value="NZ_BAAAQD010000012.1"/>
</dbReference>
<comment type="caution">
    <text evidence="6">The sequence shown here is derived from an EMBL/GenBank/DDBJ whole genome shotgun (WGS) entry which is preliminary data.</text>
</comment>
<reference evidence="7" key="1">
    <citation type="journal article" date="2019" name="Int. J. Syst. Evol. Microbiol.">
        <title>The Global Catalogue of Microorganisms (GCM) 10K type strain sequencing project: providing services to taxonomists for standard genome sequencing and annotation.</title>
        <authorList>
            <consortium name="The Broad Institute Genomics Platform"/>
            <consortium name="The Broad Institute Genome Sequencing Center for Infectious Disease"/>
            <person name="Wu L."/>
            <person name="Ma J."/>
        </authorList>
    </citation>
    <scope>NUCLEOTIDE SEQUENCE [LARGE SCALE GENOMIC DNA]</scope>
    <source>
        <strain evidence="7">JCM 15933</strain>
    </source>
</reference>
<keyword evidence="2 6" id="KW-0238">DNA-binding</keyword>
<dbReference type="SMART" id="SM00346">
    <property type="entry name" value="HTH_ICLR"/>
    <property type="match status" value="1"/>
</dbReference>
<name>A0ABP4LVI6_9ACTN</name>
<dbReference type="Proteomes" id="UP001501470">
    <property type="component" value="Unassembled WGS sequence"/>
</dbReference>
<dbReference type="GO" id="GO:0003677">
    <property type="term" value="F:DNA binding"/>
    <property type="evidence" value="ECO:0007669"/>
    <property type="project" value="UniProtKB-KW"/>
</dbReference>
<evidence type="ECO:0000256" key="1">
    <source>
        <dbReference type="ARBA" id="ARBA00023015"/>
    </source>
</evidence>
<dbReference type="Pfam" id="PF09339">
    <property type="entry name" value="HTH_IclR"/>
    <property type="match status" value="1"/>
</dbReference>
<protein>
    <submittedName>
        <fullName evidence="6">DNA-binding transcriptional repressor XynR</fullName>
    </submittedName>
</protein>
<accession>A0ABP4LVI6</accession>
<evidence type="ECO:0000313" key="7">
    <source>
        <dbReference type="Proteomes" id="UP001501470"/>
    </source>
</evidence>
<dbReference type="SUPFAM" id="SSF46785">
    <property type="entry name" value="Winged helix' DNA-binding domain"/>
    <property type="match status" value="1"/>
</dbReference>
<evidence type="ECO:0000256" key="2">
    <source>
        <dbReference type="ARBA" id="ARBA00023125"/>
    </source>
</evidence>
<keyword evidence="1" id="KW-0805">Transcription regulation</keyword>
<evidence type="ECO:0000259" key="4">
    <source>
        <dbReference type="PROSITE" id="PS51077"/>
    </source>
</evidence>
<dbReference type="InterPro" id="IPR036390">
    <property type="entry name" value="WH_DNA-bd_sf"/>
</dbReference>
<dbReference type="SUPFAM" id="SSF55781">
    <property type="entry name" value="GAF domain-like"/>
    <property type="match status" value="1"/>
</dbReference>
<keyword evidence="7" id="KW-1185">Reference proteome</keyword>
<dbReference type="EMBL" id="BAAAQD010000012">
    <property type="protein sequence ID" value="GAA1532006.1"/>
    <property type="molecule type" value="Genomic_DNA"/>
</dbReference>
<dbReference type="InterPro" id="IPR005471">
    <property type="entry name" value="Tscrpt_reg_IclR_N"/>
</dbReference>
<sequence length="257" mass="28364">MKQTAESAASYPIRAVERVCDILDVLQRSRDGASLSDVAEVTALPKSSAFRYLSALEARRYVERDPANSLYRLGLAFRPQHTRQVDVLVNQARPHLEKLRDRLGETTNLGVLDGAHIVHALVVESNEMMRLAARIGERGSIHATALGKAIAAELPDDRVRAILSAEQMLQYTDSTIVSVEGYLAELKRVRREGYGLDDCENQPDGRCVAVVLESIPFLCGISVSAPARRLTSDKVETVARALRRTAMQLVRDYHASA</sequence>
<dbReference type="InterPro" id="IPR029016">
    <property type="entry name" value="GAF-like_dom_sf"/>
</dbReference>
<dbReference type="Gene3D" id="1.10.10.10">
    <property type="entry name" value="Winged helix-like DNA-binding domain superfamily/Winged helix DNA-binding domain"/>
    <property type="match status" value="1"/>
</dbReference>
<feature type="domain" description="IclR-ED" evidence="5">
    <location>
        <begin position="69"/>
        <end position="255"/>
    </location>
</feature>
<dbReference type="PANTHER" id="PTHR30136">
    <property type="entry name" value="HELIX-TURN-HELIX TRANSCRIPTIONAL REGULATOR, ICLR FAMILY"/>
    <property type="match status" value="1"/>
</dbReference>
<proteinExistence type="predicted"/>
<dbReference type="PROSITE" id="PS51078">
    <property type="entry name" value="ICLR_ED"/>
    <property type="match status" value="1"/>
</dbReference>
<feature type="domain" description="HTH iclR-type" evidence="4">
    <location>
        <begin position="13"/>
        <end position="75"/>
    </location>
</feature>
<keyword evidence="3" id="KW-0804">Transcription</keyword>
<evidence type="ECO:0000256" key="3">
    <source>
        <dbReference type="ARBA" id="ARBA00023163"/>
    </source>
</evidence>
<dbReference type="Gene3D" id="3.30.450.40">
    <property type="match status" value="1"/>
</dbReference>
<evidence type="ECO:0000313" key="6">
    <source>
        <dbReference type="EMBL" id="GAA1532006.1"/>
    </source>
</evidence>
<dbReference type="Pfam" id="PF01614">
    <property type="entry name" value="IclR_C"/>
    <property type="match status" value="1"/>
</dbReference>
<gene>
    <name evidence="6" type="primary">xynR</name>
    <name evidence="6" type="ORF">GCM10009827_057240</name>
</gene>
<dbReference type="PANTHER" id="PTHR30136:SF24">
    <property type="entry name" value="HTH-TYPE TRANSCRIPTIONAL REPRESSOR ALLR"/>
    <property type="match status" value="1"/>
</dbReference>